<dbReference type="Pfam" id="PF10192">
    <property type="entry name" value="GPR180-TMEM145_TM"/>
    <property type="match status" value="1"/>
</dbReference>
<dbReference type="AlphaFoldDB" id="A0A0N7Z9R8"/>
<keyword evidence="1" id="KW-1133">Transmembrane helix</keyword>
<dbReference type="EMBL" id="GDRN01111253">
    <property type="protein sequence ID" value="JAI56807.1"/>
    <property type="molecule type" value="Transcribed_RNA"/>
</dbReference>
<dbReference type="EMBL" id="GDRN01111248">
    <property type="protein sequence ID" value="JAI56810.1"/>
    <property type="molecule type" value="Transcribed_RNA"/>
</dbReference>
<feature type="domain" description="GPR180/TMEM145 transmembrane" evidence="2">
    <location>
        <begin position="16"/>
        <end position="75"/>
    </location>
</feature>
<dbReference type="GO" id="GO:0007186">
    <property type="term" value="P:G protein-coupled receptor signaling pathway"/>
    <property type="evidence" value="ECO:0007669"/>
    <property type="project" value="InterPro"/>
</dbReference>
<dbReference type="EMBL" id="GDRN01111252">
    <property type="protein sequence ID" value="JAI56808.1"/>
    <property type="molecule type" value="Transcribed_RNA"/>
</dbReference>
<organism evidence="3">
    <name type="scientific">Scylla olivacea</name>
    <name type="common">Orange mud crab</name>
    <name type="synonym">Cancer olivacea</name>
    <dbReference type="NCBI Taxonomy" id="85551"/>
    <lineage>
        <taxon>Eukaryota</taxon>
        <taxon>Metazoa</taxon>
        <taxon>Ecdysozoa</taxon>
        <taxon>Arthropoda</taxon>
        <taxon>Crustacea</taxon>
        <taxon>Multicrustacea</taxon>
        <taxon>Malacostraca</taxon>
        <taxon>Eumalacostraca</taxon>
        <taxon>Eucarida</taxon>
        <taxon>Decapoda</taxon>
        <taxon>Pleocyemata</taxon>
        <taxon>Brachyura</taxon>
        <taxon>Eubrachyura</taxon>
        <taxon>Portunoidea</taxon>
        <taxon>Portunidae</taxon>
        <taxon>Portuninae</taxon>
        <taxon>Scylla</taxon>
    </lineage>
</organism>
<proteinExistence type="predicted"/>
<keyword evidence="1" id="KW-0812">Transmembrane</keyword>
<evidence type="ECO:0000259" key="2">
    <source>
        <dbReference type="Pfam" id="PF10192"/>
    </source>
</evidence>
<feature type="transmembrane region" description="Helical" evidence="1">
    <location>
        <begin position="51"/>
        <end position="71"/>
    </location>
</feature>
<feature type="transmembrane region" description="Helical" evidence="1">
    <location>
        <begin position="20"/>
        <end position="39"/>
    </location>
</feature>
<protein>
    <recommendedName>
        <fullName evidence="2">GPR180/TMEM145 transmembrane domain-containing protein</fullName>
    </recommendedName>
</protein>
<dbReference type="GO" id="GO:0019236">
    <property type="term" value="P:response to pheromone"/>
    <property type="evidence" value="ECO:0007669"/>
    <property type="project" value="InterPro"/>
</dbReference>
<accession>A0A0N7Z9R8</accession>
<dbReference type="InterPro" id="IPR019336">
    <property type="entry name" value="GPR180/TMEM145_TM"/>
</dbReference>
<evidence type="ECO:0000256" key="1">
    <source>
        <dbReference type="SAM" id="Phobius"/>
    </source>
</evidence>
<sequence>MFQNMASKPTPTRLYLGRALHTASTVLMVLLLLLAAKGFNITRGRLRQNSAVRLTAFMCMYIVTCLCLFIYEQQVNTGDKKIAECLKQVLSKYVPVHQFIGILLFNQYSV</sequence>
<keyword evidence="1" id="KW-0472">Membrane</keyword>
<dbReference type="EMBL" id="GDRN01111250">
    <property type="protein sequence ID" value="JAI56809.1"/>
    <property type="molecule type" value="Transcribed_RNA"/>
</dbReference>
<reference evidence="3" key="1">
    <citation type="submission" date="2015-09" db="EMBL/GenBank/DDBJ databases">
        <title>Scylla olivacea transcriptome.</title>
        <authorList>
            <person name="Ikhwanuddin M."/>
        </authorList>
    </citation>
    <scope>NUCLEOTIDE SEQUENCE</scope>
</reference>
<name>A0A0N7Z9R8_SCYOL</name>
<evidence type="ECO:0000313" key="3">
    <source>
        <dbReference type="EMBL" id="JAI56808.1"/>
    </source>
</evidence>